<keyword evidence="2" id="KW-1185">Reference proteome</keyword>
<organism evidence="1 2">
    <name type="scientific">Thelohanellus kitauei</name>
    <name type="common">Myxosporean</name>
    <dbReference type="NCBI Taxonomy" id="669202"/>
    <lineage>
        <taxon>Eukaryota</taxon>
        <taxon>Metazoa</taxon>
        <taxon>Cnidaria</taxon>
        <taxon>Myxozoa</taxon>
        <taxon>Myxosporea</taxon>
        <taxon>Bivalvulida</taxon>
        <taxon>Platysporina</taxon>
        <taxon>Myxobolidae</taxon>
        <taxon>Thelohanellus</taxon>
    </lineage>
</organism>
<dbReference type="Proteomes" id="UP000031668">
    <property type="component" value="Unassembled WGS sequence"/>
</dbReference>
<gene>
    <name evidence="1" type="ORF">RF11_12696</name>
</gene>
<sequence length="101" mass="12363">MTKNKKQQLYIIYFTLVVYPMIDKTANDWLYMILKELYDSVRMYIEKNLFKDVSLENQFHLTQYYLKSLITLKIPMSNLERAMLNWFFKFLSAKQHLSNVY</sequence>
<evidence type="ECO:0000313" key="1">
    <source>
        <dbReference type="EMBL" id="KII66668.1"/>
    </source>
</evidence>
<dbReference type="AlphaFoldDB" id="A0A0C2JBY4"/>
<accession>A0A0C2JBY4</accession>
<evidence type="ECO:0000313" key="2">
    <source>
        <dbReference type="Proteomes" id="UP000031668"/>
    </source>
</evidence>
<reference evidence="1 2" key="1">
    <citation type="journal article" date="2014" name="Genome Biol. Evol.">
        <title>The genome of the myxosporean Thelohanellus kitauei shows adaptations to nutrient acquisition within its fish host.</title>
        <authorList>
            <person name="Yang Y."/>
            <person name="Xiong J."/>
            <person name="Zhou Z."/>
            <person name="Huo F."/>
            <person name="Miao W."/>
            <person name="Ran C."/>
            <person name="Liu Y."/>
            <person name="Zhang J."/>
            <person name="Feng J."/>
            <person name="Wang M."/>
            <person name="Wang M."/>
            <person name="Wang L."/>
            <person name="Yao B."/>
        </authorList>
    </citation>
    <scope>NUCLEOTIDE SEQUENCE [LARGE SCALE GENOMIC DNA]</scope>
    <source>
        <strain evidence="1">Wuqing</strain>
    </source>
</reference>
<dbReference type="EMBL" id="JWZT01003490">
    <property type="protein sequence ID" value="KII66668.1"/>
    <property type="molecule type" value="Genomic_DNA"/>
</dbReference>
<proteinExistence type="predicted"/>
<name>A0A0C2JBY4_THEKT</name>
<comment type="caution">
    <text evidence="1">The sequence shown here is derived from an EMBL/GenBank/DDBJ whole genome shotgun (WGS) entry which is preliminary data.</text>
</comment>
<protein>
    <submittedName>
        <fullName evidence="1">Uncharacterized protein</fullName>
    </submittedName>
</protein>